<evidence type="ECO:0000313" key="3">
    <source>
        <dbReference type="Proteomes" id="UP001161017"/>
    </source>
</evidence>
<dbReference type="AlphaFoldDB" id="A0AA43TTG8"/>
<keyword evidence="3" id="KW-1185">Reference proteome</keyword>
<name>A0AA43TTG8_9LECA</name>
<evidence type="ECO:0000313" key="2">
    <source>
        <dbReference type="EMBL" id="MDI1487563.1"/>
    </source>
</evidence>
<evidence type="ECO:0000256" key="1">
    <source>
        <dbReference type="SAM" id="MobiDB-lite"/>
    </source>
</evidence>
<dbReference type="EMBL" id="JAPUFD010000005">
    <property type="protein sequence ID" value="MDI1487563.1"/>
    <property type="molecule type" value="Genomic_DNA"/>
</dbReference>
<gene>
    <name evidence="2" type="ORF">OHK93_006833</name>
</gene>
<comment type="caution">
    <text evidence="2">The sequence shown here is derived from an EMBL/GenBank/DDBJ whole genome shotgun (WGS) entry which is preliminary data.</text>
</comment>
<feature type="compositionally biased region" description="Low complexity" evidence="1">
    <location>
        <begin position="17"/>
        <end position="33"/>
    </location>
</feature>
<protein>
    <submittedName>
        <fullName evidence="2">Uncharacterized protein</fullName>
    </submittedName>
</protein>
<sequence length="199" mass="22038">MDITLGPVALRYIQPQSRPTTSSTTKSSINGSSNRRQPTLPPSLPTHLPLYLVHGFRWPRKAVRIHVIMHNILDAAPDYTMSASSSTAFLTSLRTSHPQIMSKIPSLKMVEEYDPSDEGGEVQEYAWVADQIVRVNGDADVKRAKEQGLRGEAWDAMADLRDEVAKGEALGWWVILNGDPERGDKGAGAGGRGWWEWSD</sequence>
<dbReference type="Proteomes" id="UP001161017">
    <property type="component" value="Unassembled WGS sequence"/>
</dbReference>
<feature type="region of interest" description="Disordered" evidence="1">
    <location>
        <begin position="14"/>
        <end position="44"/>
    </location>
</feature>
<accession>A0AA43TTG8</accession>
<reference evidence="2" key="1">
    <citation type="journal article" date="2023" name="Genome Biol. Evol.">
        <title>First Whole Genome Sequence and Flow Cytometry Genome Size Data for the Lichen-Forming Fungus Ramalina farinacea (Ascomycota).</title>
        <authorList>
            <person name="Llewellyn T."/>
            <person name="Mian S."/>
            <person name="Hill R."/>
            <person name="Leitch I.J."/>
            <person name="Gaya E."/>
        </authorList>
    </citation>
    <scope>NUCLEOTIDE SEQUENCE</scope>
    <source>
        <strain evidence="2">LIQ254RAFAR</strain>
    </source>
</reference>
<proteinExistence type="predicted"/>
<organism evidence="2 3">
    <name type="scientific">Ramalina farinacea</name>
    <dbReference type="NCBI Taxonomy" id="258253"/>
    <lineage>
        <taxon>Eukaryota</taxon>
        <taxon>Fungi</taxon>
        <taxon>Dikarya</taxon>
        <taxon>Ascomycota</taxon>
        <taxon>Pezizomycotina</taxon>
        <taxon>Lecanoromycetes</taxon>
        <taxon>OSLEUM clade</taxon>
        <taxon>Lecanoromycetidae</taxon>
        <taxon>Lecanorales</taxon>
        <taxon>Lecanorineae</taxon>
        <taxon>Ramalinaceae</taxon>
        <taxon>Ramalina</taxon>
    </lineage>
</organism>